<organism evidence="2 3">
    <name type="scientific">Microbacterium aquilitoris</name>
    <dbReference type="NCBI Taxonomy" id="3067307"/>
    <lineage>
        <taxon>Bacteria</taxon>
        <taxon>Bacillati</taxon>
        <taxon>Actinomycetota</taxon>
        <taxon>Actinomycetes</taxon>
        <taxon>Micrococcales</taxon>
        <taxon>Microbacteriaceae</taxon>
        <taxon>Microbacterium</taxon>
    </lineage>
</organism>
<dbReference type="Proteomes" id="UP001262835">
    <property type="component" value="Unassembled WGS sequence"/>
</dbReference>
<dbReference type="EMBL" id="JAUZVT010000001">
    <property type="protein sequence ID" value="MDT3330020.1"/>
    <property type="molecule type" value="Genomic_DNA"/>
</dbReference>
<reference evidence="2 3" key="1">
    <citation type="submission" date="2023-08" db="EMBL/GenBank/DDBJ databases">
        <title>Microbacterium aquilitoris sp. nov. and Microbacterium gwkjibeachense sp. nov., isolated from beach.</title>
        <authorList>
            <person name="Lee S.D."/>
            <person name="Yang H."/>
            <person name="Kim I."/>
        </authorList>
    </citation>
    <scope>NUCLEOTIDE SEQUENCE [LARGE SCALE GENOMIC DNA]</scope>
    <source>
        <strain evidence="2 3">KSW-18</strain>
    </source>
</reference>
<dbReference type="RefSeq" id="WP_311869214.1">
    <property type="nucleotide sequence ID" value="NZ_JAUZVT010000001.1"/>
</dbReference>
<dbReference type="InterPro" id="IPR029058">
    <property type="entry name" value="AB_hydrolase_fold"/>
</dbReference>
<keyword evidence="3" id="KW-1185">Reference proteome</keyword>
<proteinExistence type="predicted"/>
<dbReference type="GO" id="GO:0016787">
    <property type="term" value="F:hydrolase activity"/>
    <property type="evidence" value="ECO:0007669"/>
    <property type="project" value="UniProtKB-KW"/>
</dbReference>
<feature type="domain" description="AB hydrolase-1" evidence="1">
    <location>
        <begin position="34"/>
        <end position="244"/>
    </location>
</feature>
<dbReference type="InterPro" id="IPR050266">
    <property type="entry name" value="AB_hydrolase_sf"/>
</dbReference>
<sequence length="263" mass="28949">MSLRRSEPVVHVLTMDGLDFRMVRSSHAAAQRTFLLVHGIGMSHRYLRRLHDELALAHSVISIDLPGFGGLRRPSRDLDVRAMAGALATLLDREAVTDAVAVGHSMGSQWVVELAVQRPDLVTHLVAVGPVADDHHRTAFAQARALALDVVGETPRANWQVLSDYVRCGIPWYLRQLRHMVAYPIEERVGLLTRPLLVLRGAQDPIAGLSWCRRLRDAAPDAAVIEVPRGWHVVQDRAPRAVAGAMEAFLSAHTLPSPGKSPR</sequence>
<dbReference type="PANTHER" id="PTHR43798:SF33">
    <property type="entry name" value="HYDROLASE, PUTATIVE (AFU_ORTHOLOGUE AFUA_2G14860)-RELATED"/>
    <property type="match status" value="1"/>
</dbReference>
<dbReference type="Pfam" id="PF12697">
    <property type="entry name" value="Abhydrolase_6"/>
    <property type="match status" value="1"/>
</dbReference>
<dbReference type="SUPFAM" id="SSF53474">
    <property type="entry name" value="alpha/beta-Hydrolases"/>
    <property type="match status" value="1"/>
</dbReference>
<evidence type="ECO:0000313" key="2">
    <source>
        <dbReference type="EMBL" id="MDT3330020.1"/>
    </source>
</evidence>
<protein>
    <submittedName>
        <fullName evidence="2">Alpha/beta fold hydrolase</fullName>
    </submittedName>
</protein>
<accession>A0ABU3GHZ1</accession>
<comment type="caution">
    <text evidence="2">The sequence shown here is derived from an EMBL/GenBank/DDBJ whole genome shotgun (WGS) entry which is preliminary data.</text>
</comment>
<keyword evidence="2" id="KW-0378">Hydrolase</keyword>
<evidence type="ECO:0000259" key="1">
    <source>
        <dbReference type="Pfam" id="PF12697"/>
    </source>
</evidence>
<dbReference type="PANTHER" id="PTHR43798">
    <property type="entry name" value="MONOACYLGLYCEROL LIPASE"/>
    <property type="match status" value="1"/>
</dbReference>
<evidence type="ECO:0000313" key="3">
    <source>
        <dbReference type="Proteomes" id="UP001262835"/>
    </source>
</evidence>
<gene>
    <name evidence="2" type="ORF">Q9S78_04985</name>
</gene>
<name>A0ABU3GHZ1_9MICO</name>
<dbReference type="Gene3D" id="3.40.50.1820">
    <property type="entry name" value="alpha/beta hydrolase"/>
    <property type="match status" value="1"/>
</dbReference>
<dbReference type="InterPro" id="IPR000073">
    <property type="entry name" value="AB_hydrolase_1"/>
</dbReference>